<evidence type="ECO:0000256" key="2">
    <source>
        <dbReference type="SAM" id="SignalP"/>
    </source>
</evidence>
<reference evidence="4" key="1">
    <citation type="submission" date="2017-06" db="EMBL/GenBank/DDBJ databases">
        <authorList>
            <person name="Varghese N."/>
            <person name="Submissions S."/>
        </authorList>
    </citation>
    <scope>NUCLEOTIDE SEQUENCE [LARGE SCALE GENOMIC DNA]</scope>
    <source>
        <strain evidence="4">NKM1</strain>
    </source>
</reference>
<feature type="compositionally biased region" description="Polar residues" evidence="1">
    <location>
        <begin position="25"/>
        <end position="39"/>
    </location>
</feature>
<keyword evidence="4" id="KW-1185">Reference proteome</keyword>
<keyword evidence="2" id="KW-0732">Signal</keyword>
<protein>
    <recommendedName>
        <fullName evidence="5">PepSY domain-containing protein</fullName>
    </recommendedName>
</protein>
<dbReference type="EMBL" id="FZOQ01000003">
    <property type="protein sequence ID" value="SNS22913.1"/>
    <property type="molecule type" value="Genomic_DNA"/>
</dbReference>
<gene>
    <name evidence="3" type="ORF">SAMN06296052_103217</name>
</gene>
<dbReference type="Gene3D" id="3.10.450.360">
    <property type="match status" value="1"/>
</dbReference>
<evidence type="ECO:0000256" key="1">
    <source>
        <dbReference type="SAM" id="MobiDB-lite"/>
    </source>
</evidence>
<organism evidence="3 4">
    <name type="scientific">Pontibacter ummariensis</name>
    <dbReference type="NCBI Taxonomy" id="1610492"/>
    <lineage>
        <taxon>Bacteria</taxon>
        <taxon>Pseudomonadati</taxon>
        <taxon>Bacteroidota</taxon>
        <taxon>Cytophagia</taxon>
        <taxon>Cytophagales</taxon>
        <taxon>Hymenobacteraceae</taxon>
        <taxon>Pontibacter</taxon>
    </lineage>
</organism>
<feature type="chain" id="PRO_5013371551" description="PepSY domain-containing protein" evidence="2">
    <location>
        <begin position="24"/>
        <end position="113"/>
    </location>
</feature>
<accession>A0A239CU81</accession>
<evidence type="ECO:0008006" key="5">
    <source>
        <dbReference type="Google" id="ProtNLM"/>
    </source>
</evidence>
<evidence type="ECO:0000313" key="3">
    <source>
        <dbReference type="EMBL" id="SNS22913.1"/>
    </source>
</evidence>
<dbReference type="AlphaFoldDB" id="A0A239CU81"/>
<feature type="signal peptide" evidence="2">
    <location>
        <begin position="1"/>
        <end position="23"/>
    </location>
</feature>
<feature type="region of interest" description="Disordered" evidence="1">
    <location>
        <begin position="25"/>
        <end position="56"/>
    </location>
</feature>
<dbReference type="Proteomes" id="UP000198432">
    <property type="component" value="Unassembled WGS sequence"/>
</dbReference>
<proteinExistence type="predicted"/>
<evidence type="ECO:0000313" key="4">
    <source>
        <dbReference type="Proteomes" id="UP000198432"/>
    </source>
</evidence>
<sequence>MKKATVFAFVIAAFGFLSTEANAQVSSTPATQEQVQQETGKQKITEEELPDAVKQSLKSDNLKDWQVSEVYKVAPDAQTPDARPTYEVRFTNAKQEQAVARFDEAGKPLASAE</sequence>
<name>A0A239CU81_9BACT</name>